<sequence length="167" mass="18510">MVVSSAYGRDKPVPDVYLEEQKLVPINPLKNHNSSWRLANKFASRFSASCNTNSVCGKSNKNSKNRENDKMNNNPNNMGFLSDCEPTIYNKRCSISLNNSPTSNLAARLASRYGNGRQNAAPATTFSALTLANSVIPLKSRLKASLFNTIYDTGIYPTMNDIFFPNF</sequence>
<evidence type="ECO:0000313" key="3">
    <source>
        <dbReference type="WBParaSite" id="nRc.2.0.1.t20421-RA"/>
    </source>
</evidence>
<reference evidence="3" key="1">
    <citation type="submission" date="2022-11" db="UniProtKB">
        <authorList>
            <consortium name="WormBaseParasite"/>
        </authorList>
    </citation>
    <scope>IDENTIFICATION</scope>
</reference>
<organism evidence="2 3">
    <name type="scientific">Romanomermis culicivorax</name>
    <name type="common">Nematode worm</name>
    <dbReference type="NCBI Taxonomy" id="13658"/>
    <lineage>
        <taxon>Eukaryota</taxon>
        <taxon>Metazoa</taxon>
        <taxon>Ecdysozoa</taxon>
        <taxon>Nematoda</taxon>
        <taxon>Enoplea</taxon>
        <taxon>Dorylaimia</taxon>
        <taxon>Mermithida</taxon>
        <taxon>Mermithoidea</taxon>
        <taxon>Mermithidae</taxon>
        <taxon>Romanomermis</taxon>
    </lineage>
</organism>
<feature type="region of interest" description="Disordered" evidence="1">
    <location>
        <begin position="56"/>
        <end position="77"/>
    </location>
</feature>
<accession>A0A915J1T9</accession>
<dbReference type="WBParaSite" id="nRc.2.0.1.t20421-RA">
    <property type="protein sequence ID" value="nRc.2.0.1.t20421-RA"/>
    <property type="gene ID" value="nRc.2.0.1.g20421"/>
</dbReference>
<keyword evidence="2" id="KW-1185">Reference proteome</keyword>
<name>A0A915J1T9_ROMCU</name>
<dbReference type="Proteomes" id="UP000887565">
    <property type="component" value="Unplaced"/>
</dbReference>
<proteinExistence type="predicted"/>
<protein>
    <submittedName>
        <fullName evidence="3">Uncharacterized protein</fullName>
    </submittedName>
</protein>
<dbReference type="AlphaFoldDB" id="A0A915J1T9"/>
<evidence type="ECO:0000256" key="1">
    <source>
        <dbReference type="SAM" id="MobiDB-lite"/>
    </source>
</evidence>
<evidence type="ECO:0000313" key="2">
    <source>
        <dbReference type="Proteomes" id="UP000887565"/>
    </source>
</evidence>